<dbReference type="EMBL" id="JACASF010000006">
    <property type="protein sequence ID" value="KAF6471546.1"/>
    <property type="molecule type" value="Genomic_DNA"/>
</dbReference>
<dbReference type="Proteomes" id="UP000550707">
    <property type="component" value="Unassembled WGS sequence"/>
</dbReference>
<name>A0A7J8HGY2_MOLMO</name>
<dbReference type="AlphaFoldDB" id="A0A7J8HGY2"/>
<dbReference type="InParanoid" id="A0A7J8HGY2"/>
<evidence type="ECO:0000313" key="2">
    <source>
        <dbReference type="Proteomes" id="UP000550707"/>
    </source>
</evidence>
<sequence>MTVRTPRIPLVPPPRTTSLPLSPCLLPPSILCSPCLDLRVLLPRQPSPAVPTAVWLVAAHPPSCRDPCSSLRATSSSLLTTLRQFAQHRTASFAVTVQISLLQEKGCRVVSTCSTRGLRMQSFLSFC</sequence>
<organism evidence="1 2">
    <name type="scientific">Molossus molossus</name>
    <name type="common">Pallas' mastiff bat</name>
    <name type="synonym">Vespertilio molossus</name>
    <dbReference type="NCBI Taxonomy" id="27622"/>
    <lineage>
        <taxon>Eukaryota</taxon>
        <taxon>Metazoa</taxon>
        <taxon>Chordata</taxon>
        <taxon>Craniata</taxon>
        <taxon>Vertebrata</taxon>
        <taxon>Euteleostomi</taxon>
        <taxon>Mammalia</taxon>
        <taxon>Eutheria</taxon>
        <taxon>Laurasiatheria</taxon>
        <taxon>Chiroptera</taxon>
        <taxon>Yangochiroptera</taxon>
        <taxon>Molossidae</taxon>
        <taxon>Molossus</taxon>
    </lineage>
</organism>
<comment type="caution">
    <text evidence="1">The sequence shown here is derived from an EMBL/GenBank/DDBJ whole genome shotgun (WGS) entry which is preliminary data.</text>
</comment>
<accession>A0A7J8HGY2</accession>
<reference evidence="1 2" key="1">
    <citation type="journal article" date="2020" name="Nature">
        <title>Six reference-quality genomes reveal evolution of bat adaptations.</title>
        <authorList>
            <person name="Jebb D."/>
            <person name="Huang Z."/>
            <person name="Pippel M."/>
            <person name="Hughes G.M."/>
            <person name="Lavrichenko K."/>
            <person name="Devanna P."/>
            <person name="Winkler S."/>
            <person name="Jermiin L.S."/>
            <person name="Skirmuntt E.C."/>
            <person name="Katzourakis A."/>
            <person name="Burkitt-Gray L."/>
            <person name="Ray D.A."/>
            <person name="Sullivan K.A.M."/>
            <person name="Roscito J.G."/>
            <person name="Kirilenko B.M."/>
            <person name="Davalos L.M."/>
            <person name="Corthals A.P."/>
            <person name="Power M.L."/>
            <person name="Jones G."/>
            <person name="Ransome R.D."/>
            <person name="Dechmann D.K.N."/>
            <person name="Locatelli A.G."/>
            <person name="Puechmaille S.J."/>
            <person name="Fedrigo O."/>
            <person name="Jarvis E.D."/>
            <person name="Hiller M."/>
            <person name="Vernes S.C."/>
            <person name="Myers E.W."/>
            <person name="Teeling E.C."/>
        </authorList>
    </citation>
    <scope>NUCLEOTIDE SEQUENCE [LARGE SCALE GENOMIC DNA]</scope>
    <source>
        <strain evidence="1">MMolMol1</strain>
        <tissue evidence="1">Muscle</tissue>
    </source>
</reference>
<evidence type="ECO:0000313" key="1">
    <source>
        <dbReference type="EMBL" id="KAF6471546.1"/>
    </source>
</evidence>
<proteinExistence type="predicted"/>
<gene>
    <name evidence="1" type="ORF">HJG59_010937</name>
</gene>
<keyword evidence="2" id="KW-1185">Reference proteome</keyword>
<protein>
    <submittedName>
        <fullName evidence="1">Uncharacterized protein</fullName>
    </submittedName>
</protein>